<organism evidence="1 2">
    <name type="scientific">Photobacterium frigidiphilum</name>
    <dbReference type="NCBI Taxonomy" id="264736"/>
    <lineage>
        <taxon>Bacteria</taxon>
        <taxon>Pseudomonadati</taxon>
        <taxon>Pseudomonadota</taxon>
        <taxon>Gammaproteobacteria</taxon>
        <taxon>Vibrionales</taxon>
        <taxon>Vibrionaceae</taxon>
        <taxon>Photobacterium</taxon>
    </lineage>
</organism>
<protein>
    <submittedName>
        <fullName evidence="1">Uncharacterized protein</fullName>
    </submittedName>
</protein>
<evidence type="ECO:0000313" key="2">
    <source>
        <dbReference type="Proteomes" id="UP000240987"/>
    </source>
</evidence>
<accession>A0A2T3J5U5</accession>
<dbReference type="EMBL" id="PYMJ01000077">
    <property type="protein sequence ID" value="PSU41776.1"/>
    <property type="molecule type" value="Genomic_DNA"/>
</dbReference>
<gene>
    <name evidence="1" type="ORF">C9J12_29430</name>
</gene>
<dbReference type="RefSeq" id="WP_107246935.1">
    <property type="nucleotide sequence ID" value="NZ_PYMJ01000077.1"/>
</dbReference>
<comment type="caution">
    <text evidence="1">The sequence shown here is derived from an EMBL/GenBank/DDBJ whole genome shotgun (WGS) entry which is preliminary data.</text>
</comment>
<proteinExistence type="predicted"/>
<sequence length="138" mass="15792">MTDHCDTLLSHAIENTVERLFDRHDVEMLITFIRILRPLGFGLVNWRDAQESLNHTLRAELEKKVASRIKRCIDHSLKNNLTLEEAHYIAETLIGSAYYLPENLKPTRNICSVPDLLNALLPQGVNQFNALIDKASEQ</sequence>
<keyword evidence="2" id="KW-1185">Reference proteome</keyword>
<dbReference type="AlphaFoldDB" id="A0A2T3J5U5"/>
<evidence type="ECO:0000313" key="1">
    <source>
        <dbReference type="EMBL" id="PSU41776.1"/>
    </source>
</evidence>
<name>A0A2T3J5U5_9GAMM</name>
<dbReference type="Proteomes" id="UP000240987">
    <property type="component" value="Unassembled WGS sequence"/>
</dbReference>
<reference evidence="1 2" key="1">
    <citation type="submission" date="2018-01" db="EMBL/GenBank/DDBJ databases">
        <title>Whole genome sequencing of Histamine producing bacteria.</title>
        <authorList>
            <person name="Butler K."/>
        </authorList>
    </citation>
    <scope>NUCLEOTIDE SEQUENCE [LARGE SCALE GENOMIC DNA]</scope>
    <source>
        <strain evidence="1 2">JCM 12947</strain>
    </source>
</reference>